<dbReference type="PANTHER" id="PTHR43788">
    <property type="entry name" value="DNA2/NAM7 HELICASE FAMILY MEMBER"/>
    <property type="match status" value="1"/>
</dbReference>
<dbReference type="PROSITE" id="PS50967">
    <property type="entry name" value="HRDC"/>
    <property type="match status" value="1"/>
</dbReference>
<organism evidence="7 8">
    <name type="scientific">Haloplasma contractile SSD-17B</name>
    <dbReference type="NCBI Taxonomy" id="1033810"/>
    <lineage>
        <taxon>Bacteria</taxon>
        <taxon>Bacillati</taxon>
        <taxon>Mycoplasmatota</taxon>
        <taxon>Mollicutes</taxon>
        <taxon>Haloplasmatales</taxon>
        <taxon>Haloplasmataceae</taxon>
        <taxon>Haloplasma</taxon>
    </lineage>
</organism>
<reference evidence="7 8" key="1">
    <citation type="journal article" date="2011" name="J. Bacteriol.">
        <title>Genome sequence of Haloplasma contractile, an unusual contractile bacterium from a deep-sea anoxic brine lake.</title>
        <authorList>
            <person name="Antunes A."/>
            <person name="Alam I."/>
            <person name="El Dorry H."/>
            <person name="Siam R."/>
            <person name="Robertson A."/>
            <person name="Bajic V.B."/>
            <person name="Stingl U."/>
        </authorList>
    </citation>
    <scope>NUCLEOTIDE SEQUENCE [LARGE SCALE GENOMIC DNA]</scope>
    <source>
        <strain evidence="7 8">SSD-17B</strain>
    </source>
</reference>
<evidence type="ECO:0000256" key="3">
    <source>
        <dbReference type="ARBA" id="ARBA00022801"/>
    </source>
</evidence>
<dbReference type="InterPro" id="IPR002121">
    <property type="entry name" value="HRDC_dom"/>
</dbReference>
<dbReference type="Pfam" id="PF13086">
    <property type="entry name" value="AAA_11"/>
    <property type="match status" value="2"/>
</dbReference>
<dbReference type="InterPro" id="IPR049468">
    <property type="entry name" value="Restrct_endonuc-II-like_dom"/>
</dbReference>
<dbReference type="InterPro" id="IPR050534">
    <property type="entry name" value="Coronavir_polyprotein_1ab"/>
</dbReference>
<dbReference type="SUPFAM" id="SSF52540">
    <property type="entry name" value="P-loop containing nucleoside triphosphate hydrolases"/>
    <property type="match status" value="1"/>
</dbReference>
<dbReference type="OrthoDB" id="9757917at2"/>
<accession>U2FFE7</accession>
<dbReference type="Gene3D" id="3.40.960.10">
    <property type="entry name" value="VSR Endonuclease"/>
    <property type="match status" value="1"/>
</dbReference>
<dbReference type="InterPro" id="IPR047187">
    <property type="entry name" value="SF1_C_Upf1"/>
</dbReference>
<dbReference type="InterPro" id="IPR010997">
    <property type="entry name" value="HRDC-like_sf"/>
</dbReference>
<dbReference type="GO" id="GO:0005524">
    <property type="term" value="F:ATP binding"/>
    <property type="evidence" value="ECO:0007669"/>
    <property type="project" value="UniProtKB-KW"/>
</dbReference>
<feature type="domain" description="HRDC" evidence="6">
    <location>
        <begin position="1"/>
        <end position="84"/>
    </location>
</feature>
<evidence type="ECO:0000256" key="4">
    <source>
        <dbReference type="ARBA" id="ARBA00022806"/>
    </source>
</evidence>
<dbReference type="Gene3D" id="3.40.50.300">
    <property type="entry name" value="P-loop containing nucleotide triphosphate hydrolases"/>
    <property type="match status" value="3"/>
</dbReference>
<dbReference type="STRING" id="1033810.HLPCO_002346"/>
<dbReference type="SUPFAM" id="SSF52980">
    <property type="entry name" value="Restriction endonuclease-like"/>
    <property type="match status" value="1"/>
</dbReference>
<keyword evidence="3" id="KW-0378">Hydrolase</keyword>
<evidence type="ECO:0000256" key="5">
    <source>
        <dbReference type="ARBA" id="ARBA00022840"/>
    </source>
</evidence>
<dbReference type="AlphaFoldDB" id="U2FFE7"/>
<gene>
    <name evidence="7" type="ORF">HLPCO_002346</name>
</gene>
<evidence type="ECO:0000256" key="2">
    <source>
        <dbReference type="ARBA" id="ARBA00022741"/>
    </source>
</evidence>
<evidence type="ECO:0000313" key="8">
    <source>
        <dbReference type="Proteomes" id="UP000005707"/>
    </source>
</evidence>
<dbReference type="Proteomes" id="UP000005707">
    <property type="component" value="Unassembled WGS sequence"/>
</dbReference>
<dbReference type="GO" id="GO:0003676">
    <property type="term" value="F:nucleic acid binding"/>
    <property type="evidence" value="ECO:0007669"/>
    <property type="project" value="InterPro"/>
</dbReference>
<comment type="similarity">
    <text evidence="1">Belongs to the DNA2/NAM7 helicase family.</text>
</comment>
<reference evidence="7 8" key="2">
    <citation type="journal article" date="2013" name="PLoS ONE">
        <title>INDIGO - INtegrated Data Warehouse of MIcrobial GenOmes with Examples from the Red Sea Extremophiles.</title>
        <authorList>
            <person name="Alam I."/>
            <person name="Antunes A."/>
            <person name="Kamau A.A."/>
            <person name="Ba Alawi W."/>
            <person name="Kalkatawi M."/>
            <person name="Stingl U."/>
            <person name="Bajic V.B."/>
        </authorList>
    </citation>
    <scope>NUCLEOTIDE SEQUENCE [LARGE SCALE GENOMIC DNA]</scope>
    <source>
        <strain evidence="7 8">SSD-17B</strain>
    </source>
</reference>
<dbReference type="GO" id="GO:0043139">
    <property type="term" value="F:5'-3' DNA helicase activity"/>
    <property type="evidence" value="ECO:0007669"/>
    <property type="project" value="TreeGrafter"/>
</dbReference>
<sequence length="1244" mass="146257">MDQQLYTKLINLREQIKNKSVKNKFMRTSVTVCSDDTIKSIVDLMPKNVNEFKKIQAIDHAFIKKYAKRFLTEINHHIKTKYSYSRSNQKENEILQKLSNKLVNINQKNRLLYTNRLTKKTAFDLTQLGEKNVTKILDDFLSESTNTHVITKVNYEKNNSKALNEFNSIKQLYRTTETVRIEKGQELLYIGYPYVEGKLGSDFKIKAPLMLFPAQVDIVNNEYQLKLDKSRDIIYNSTIIIANNKFNNKNEIIDDDVALEINKKSYIKQAIDYFKRYNVSIKNQYHCFPEAFVETTSSTFPNYSDERLHIKGYCVLGSFPTYSNAIQRDYNEIVNNKVISKLVRNLFVGMNELNTESLKIQTKDEQQLVNDHNETAESELFYINELNYSQERVLSEIEKKDAVVIQGPPGTGKSQTITSLISQAVLKNKKVLIVSEKKTALDVIYNRLGKIANFVMYIDDSNNKDAFYKKLIASLELDETLVEEDNRILINAKAIDYEISRLNDLEKLLDTETRLESSLRHLYMNSKKLNLDNPDVRLLYKELNSSKRKQFTLVQLLRLRSVFQDNKLVERLLSYKDGKKYDSFYTHYQTDIKETDLYLSTKDLYEIPFYVRLYEQFGFITKYRLRKKTKGLNKKLKDLFINVGGKQKKKIKQLMFDDVERFLEALNAYPDYHFHKSVYDSMQTIEQKYFDYCFYLSRKLNLNFSDINEHLINVLTTIEIDEFESKYGKILITTERYPNIRERISELAKEKERLTFERLYNILQANIKSVYREQSNRLNELKRKCESKRRWSISKLIKEFNIELFESTYVWLLTPEAVSELLPLKETLFDLIIFDEASQMYIENAVPILYRGKKAIIAGDTKQLRPSKFGLGRIDYDDEGYDEYSGVLEEESLLDLAKHRYHEVMLTYHYRSKYEELIAFSNYGFYDGKLHVCPNPHKPLSQPIERIKVNGKWIGRQNEAEALEIVALLKKIFAERQNETIGIITFNATQKNLIMDKIEEECLYNNEFNNEIASERLRESSDQLFIKNIENVQGDERDIIIFSIGYAPNEYNRIVRQFGWLNSDSGENRLNVAISRAKRKIYIVTSIEPNELQVDDLKNKGPKLLRKYLEYTKAVSENDSYTMQKILYSLTNHLEMKVEDKKQTTQFEDSVYLALTNAGYSVEQHVGTGTHKVHLAIKDDNTDQFILGIELDDTLALTSTKERDYYRQKYLETNGWNIHRIWSSDWWRDQDKEVAKIESILNNR</sequence>
<dbReference type="EMBL" id="AFNU02000009">
    <property type="protein sequence ID" value="ERJ11645.1"/>
    <property type="molecule type" value="Genomic_DNA"/>
</dbReference>
<evidence type="ECO:0000256" key="1">
    <source>
        <dbReference type="ARBA" id="ARBA00007913"/>
    </source>
</evidence>
<dbReference type="RefSeq" id="WP_008825416.1">
    <property type="nucleotide sequence ID" value="NZ_AFNU02000009.1"/>
</dbReference>
<dbReference type="InterPro" id="IPR027417">
    <property type="entry name" value="P-loop_NTPase"/>
</dbReference>
<dbReference type="SUPFAM" id="SSF47819">
    <property type="entry name" value="HRDC-like"/>
    <property type="match status" value="1"/>
</dbReference>
<keyword evidence="2" id="KW-0547">Nucleotide-binding</keyword>
<proteinExistence type="inferred from homology"/>
<dbReference type="GO" id="GO:0016787">
    <property type="term" value="F:hydrolase activity"/>
    <property type="evidence" value="ECO:0007669"/>
    <property type="project" value="UniProtKB-KW"/>
</dbReference>
<keyword evidence="8" id="KW-1185">Reference proteome</keyword>
<evidence type="ECO:0000259" key="6">
    <source>
        <dbReference type="PROSITE" id="PS50967"/>
    </source>
</evidence>
<dbReference type="Gene3D" id="1.10.150.80">
    <property type="entry name" value="HRDC domain"/>
    <property type="match status" value="1"/>
</dbReference>
<protein>
    <submittedName>
        <fullName evidence="7">Superfamily i DNA helicase protein</fullName>
    </submittedName>
</protein>
<name>U2FFE7_9MOLU</name>
<dbReference type="Pfam" id="PF13087">
    <property type="entry name" value="AAA_12"/>
    <property type="match status" value="1"/>
</dbReference>
<evidence type="ECO:0000313" key="7">
    <source>
        <dbReference type="EMBL" id="ERJ11645.1"/>
    </source>
</evidence>
<dbReference type="InterPro" id="IPR044876">
    <property type="entry name" value="HRDC_dom_sf"/>
</dbReference>
<dbReference type="CDD" id="cd18808">
    <property type="entry name" value="SF1_C_Upf1"/>
    <property type="match status" value="1"/>
</dbReference>
<dbReference type="Pfam" id="PF18741">
    <property type="entry name" value="MTES_1575"/>
    <property type="match status" value="1"/>
</dbReference>
<dbReference type="PANTHER" id="PTHR43788:SF8">
    <property type="entry name" value="DNA-BINDING PROTEIN SMUBP-2"/>
    <property type="match status" value="1"/>
</dbReference>
<dbReference type="InParanoid" id="U2FFE7"/>
<keyword evidence="4 7" id="KW-0347">Helicase</keyword>
<dbReference type="InterPro" id="IPR041679">
    <property type="entry name" value="DNA2/NAM7-like_C"/>
</dbReference>
<dbReference type="eggNOG" id="COG1112">
    <property type="taxonomic scope" value="Bacteria"/>
</dbReference>
<dbReference type="InterPro" id="IPR011335">
    <property type="entry name" value="Restrct_endonuc-II-like"/>
</dbReference>
<keyword evidence="5" id="KW-0067">ATP-binding</keyword>
<comment type="caution">
    <text evidence="7">The sequence shown here is derived from an EMBL/GenBank/DDBJ whole genome shotgun (WGS) entry which is preliminary data.</text>
</comment>
<dbReference type="InterPro" id="IPR041677">
    <property type="entry name" value="DNA2/NAM7_AAA_11"/>
</dbReference>